<accession>K5D9W6</accession>
<name>K5D9W6_RHOBT</name>
<dbReference type="Pfam" id="PF12728">
    <property type="entry name" value="HTH_17"/>
    <property type="match status" value="1"/>
</dbReference>
<gene>
    <name evidence="2" type="ORF">RBSH_05015</name>
</gene>
<dbReference type="InterPro" id="IPR009061">
    <property type="entry name" value="DNA-bd_dom_put_sf"/>
</dbReference>
<comment type="caution">
    <text evidence="2">The sequence shown here is derived from an EMBL/GenBank/DDBJ whole genome shotgun (WGS) entry which is preliminary data.</text>
</comment>
<dbReference type="Gene3D" id="1.10.10.10">
    <property type="entry name" value="Winged helix-like DNA-binding domain superfamily/Winged helix DNA-binding domain"/>
    <property type="match status" value="1"/>
</dbReference>
<protein>
    <recommendedName>
        <fullName evidence="1">Helix-turn-helix domain-containing protein</fullName>
    </recommendedName>
</protein>
<evidence type="ECO:0000259" key="1">
    <source>
        <dbReference type="Pfam" id="PF12728"/>
    </source>
</evidence>
<reference evidence="2 3" key="1">
    <citation type="journal article" date="2013" name="Mar. Genomics">
        <title>Expression of sulfatases in Rhodopirellula baltica and the diversity of sulfatases in the genus Rhodopirellula.</title>
        <authorList>
            <person name="Wegner C.E."/>
            <person name="Richter-Heitmann T."/>
            <person name="Klindworth A."/>
            <person name="Klockow C."/>
            <person name="Richter M."/>
            <person name="Achstetter T."/>
            <person name="Glockner F.O."/>
            <person name="Harder J."/>
        </authorList>
    </citation>
    <scope>NUCLEOTIDE SEQUENCE [LARGE SCALE GENOMIC DNA]</scope>
    <source>
        <strain evidence="2 3">SH28</strain>
    </source>
</reference>
<dbReference type="RefSeq" id="WP_007334437.1">
    <property type="nucleotide sequence ID" value="NZ_AMCW01000141.1"/>
</dbReference>
<dbReference type="InterPro" id="IPR041657">
    <property type="entry name" value="HTH_17"/>
</dbReference>
<organism evidence="2 3">
    <name type="scientific">Rhodopirellula baltica SH28</name>
    <dbReference type="NCBI Taxonomy" id="993517"/>
    <lineage>
        <taxon>Bacteria</taxon>
        <taxon>Pseudomonadati</taxon>
        <taxon>Planctomycetota</taxon>
        <taxon>Planctomycetia</taxon>
        <taxon>Pirellulales</taxon>
        <taxon>Pirellulaceae</taxon>
        <taxon>Rhodopirellula</taxon>
    </lineage>
</organism>
<dbReference type="Proteomes" id="UP000007993">
    <property type="component" value="Unassembled WGS sequence"/>
</dbReference>
<evidence type="ECO:0000313" key="2">
    <source>
        <dbReference type="EMBL" id="EKJ99598.1"/>
    </source>
</evidence>
<dbReference type="PATRIC" id="fig|993517.3.peg.5433"/>
<evidence type="ECO:0000313" key="3">
    <source>
        <dbReference type="Proteomes" id="UP000007993"/>
    </source>
</evidence>
<dbReference type="InterPro" id="IPR036388">
    <property type="entry name" value="WH-like_DNA-bd_sf"/>
</dbReference>
<dbReference type="SUPFAM" id="SSF46955">
    <property type="entry name" value="Putative DNA-binding domain"/>
    <property type="match status" value="1"/>
</dbReference>
<proteinExistence type="predicted"/>
<dbReference type="EMBL" id="AMCW01000141">
    <property type="protein sequence ID" value="EKJ99598.1"/>
    <property type="molecule type" value="Genomic_DNA"/>
</dbReference>
<feature type="domain" description="Helix-turn-helix" evidence="1">
    <location>
        <begin position="15"/>
        <end position="65"/>
    </location>
</feature>
<dbReference type="AlphaFoldDB" id="K5D9W6"/>
<sequence length="77" mass="8347">MVFGQTTSDRPHPPLLTKQETAKLFSTTTRTVDRWLAEQVLPASAKVVIGGSVRFRSEVLLDFISDASAEAKGGEAE</sequence>